<feature type="transmembrane region" description="Helical" evidence="1">
    <location>
        <begin position="124"/>
        <end position="143"/>
    </location>
</feature>
<dbReference type="Gramene" id="TRITD3Bv1G176750.1">
    <property type="protein sequence ID" value="TRITD3Bv1G176750.1"/>
    <property type="gene ID" value="TRITD3Bv1G176750"/>
</dbReference>
<dbReference type="AlphaFoldDB" id="A0A9R1S4Q9"/>
<evidence type="ECO:0000256" key="1">
    <source>
        <dbReference type="SAM" id="Phobius"/>
    </source>
</evidence>
<evidence type="ECO:0000313" key="2">
    <source>
        <dbReference type="EMBL" id="VAH80107.1"/>
    </source>
</evidence>
<name>A0A9R1S4Q9_TRITD</name>
<organism evidence="2 4">
    <name type="scientific">Triticum turgidum subsp. durum</name>
    <name type="common">Durum wheat</name>
    <name type="synonym">Triticum durum</name>
    <dbReference type="NCBI Taxonomy" id="4567"/>
    <lineage>
        <taxon>Eukaryota</taxon>
        <taxon>Viridiplantae</taxon>
        <taxon>Streptophyta</taxon>
        <taxon>Embryophyta</taxon>
        <taxon>Tracheophyta</taxon>
        <taxon>Spermatophyta</taxon>
        <taxon>Magnoliopsida</taxon>
        <taxon>Liliopsida</taxon>
        <taxon>Poales</taxon>
        <taxon>Poaceae</taxon>
        <taxon>BOP clade</taxon>
        <taxon>Pooideae</taxon>
        <taxon>Triticodae</taxon>
        <taxon>Triticeae</taxon>
        <taxon>Triticinae</taxon>
        <taxon>Triticum</taxon>
    </lineage>
</organism>
<evidence type="ECO:0000313" key="3">
    <source>
        <dbReference type="EMBL" id="VAH80109.1"/>
    </source>
</evidence>
<dbReference type="Gramene" id="TRITD3Bv1G176760.1">
    <property type="protein sequence ID" value="TRITD3Bv1G176760.1"/>
    <property type="gene ID" value="TRITD3Bv1G176760"/>
</dbReference>
<keyword evidence="1" id="KW-0472">Membrane</keyword>
<dbReference type="EMBL" id="LT934116">
    <property type="protein sequence ID" value="VAH80107.1"/>
    <property type="molecule type" value="Genomic_DNA"/>
</dbReference>
<reference evidence="2 4" key="1">
    <citation type="submission" date="2017-09" db="EMBL/GenBank/DDBJ databases">
        <authorList>
            <consortium name="International Durum Wheat Genome Sequencing Consortium (IDWGSC)"/>
            <person name="Milanesi L."/>
        </authorList>
    </citation>
    <scope>NUCLEOTIDE SEQUENCE [LARGE SCALE GENOMIC DNA]</scope>
    <source>
        <strain evidence="4">cv. Svevo</strain>
    </source>
</reference>
<dbReference type="Proteomes" id="UP000324705">
    <property type="component" value="Chromosome 3B"/>
</dbReference>
<protein>
    <submittedName>
        <fullName evidence="2">Uncharacterized protein</fullName>
    </submittedName>
</protein>
<dbReference type="EMBL" id="LT934116">
    <property type="protein sequence ID" value="VAH80109.1"/>
    <property type="molecule type" value="Genomic_DNA"/>
</dbReference>
<keyword evidence="1" id="KW-0812">Transmembrane</keyword>
<proteinExistence type="predicted"/>
<sequence>MDAKTPHPLPLSAAQKQIRDDVPLVCAWALVNAFAIAGSQASLYIAGYTHLACIQIQSSSILPCLWIGMLCCAATQSAAAALALLLPCHRRRARRALAYLALAVTVLFHCMYAIHFWISLAAYPGGYIFGWIVYTVVICYMVVRDLTCLTDLLRGDAWLGQAVV</sequence>
<feature type="transmembrane region" description="Helical" evidence="1">
    <location>
        <begin position="97"/>
        <end position="118"/>
    </location>
</feature>
<feature type="transmembrane region" description="Helical" evidence="1">
    <location>
        <begin position="65"/>
        <end position="85"/>
    </location>
</feature>
<gene>
    <name evidence="2" type="ORF">TRITD_3Bv1G176750</name>
    <name evidence="3" type="ORF">TRITD_3Bv1G176760</name>
</gene>
<keyword evidence="4" id="KW-1185">Reference proteome</keyword>
<feature type="transmembrane region" description="Helical" evidence="1">
    <location>
        <begin position="21"/>
        <end position="45"/>
    </location>
</feature>
<accession>A0A9R1S4Q9</accession>
<evidence type="ECO:0000313" key="4">
    <source>
        <dbReference type="Proteomes" id="UP000324705"/>
    </source>
</evidence>
<dbReference type="OMA" id="WVGMLCC"/>
<keyword evidence="1" id="KW-1133">Transmembrane helix</keyword>